<evidence type="ECO:0000256" key="1">
    <source>
        <dbReference type="SAM" id="MobiDB-lite"/>
    </source>
</evidence>
<evidence type="ECO:0000313" key="2">
    <source>
        <dbReference type="EMBL" id="RBM05721.1"/>
    </source>
</evidence>
<accession>A0A365YSY3</accession>
<protein>
    <submittedName>
        <fullName evidence="2">Uncharacterized protein</fullName>
    </submittedName>
</protein>
<dbReference type="EMBL" id="QEXL01000017">
    <property type="protein sequence ID" value="RBM05721.1"/>
    <property type="molecule type" value="Genomic_DNA"/>
</dbReference>
<sequence>MKLFSKSFEERCLFKKKAAPGNFIFYQMVVLRNALTDRRGIPRNRSRTRQAAAAAGRRRFPSA</sequence>
<feature type="region of interest" description="Disordered" evidence="1">
    <location>
        <begin position="38"/>
        <end position="63"/>
    </location>
</feature>
<gene>
    <name evidence="2" type="ORF">NJLHNGOC_12480</name>
</gene>
<evidence type="ECO:0000313" key="3">
    <source>
        <dbReference type="Proteomes" id="UP000252680"/>
    </source>
</evidence>
<dbReference type="Proteomes" id="UP000252680">
    <property type="component" value="Unassembled WGS sequence"/>
</dbReference>
<name>A0A365YSY3_9PROT</name>
<keyword evidence="3" id="KW-1185">Reference proteome</keyword>
<dbReference type="AlphaFoldDB" id="A0A365YSY3"/>
<proteinExistence type="predicted"/>
<comment type="caution">
    <text evidence="2">The sequence shown here is derived from an EMBL/GenBank/DDBJ whole genome shotgun (WGS) entry which is preliminary data.</text>
</comment>
<organism evidence="2 3">
    <name type="scientific">Novacetimonas cocois</name>
    <dbReference type="NCBI Taxonomy" id="1747507"/>
    <lineage>
        <taxon>Bacteria</taxon>
        <taxon>Pseudomonadati</taxon>
        <taxon>Pseudomonadota</taxon>
        <taxon>Alphaproteobacteria</taxon>
        <taxon>Acetobacterales</taxon>
        <taxon>Acetobacteraceae</taxon>
        <taxon>Novacetimonas</taxon>
    </lineage>
</organism>
<reference evidence="2 3" key="1">
    <citation type="submission" date="2018-05" db="EMBL/GenBank/DDBJ databases">
        <title>Komagataeibacter cocois sp. nov., for a novel cellulose- producing strain isolated from coconut milk.</title>
        <authorList>
            <person name="Liu L."/>
            <person name="Wang Y."/>
            <person name="Liu S."/>
            <person name="Bi J."/>
            <person name="Chen H."/>
            <person name="Deng J."/>
            <person name="Zhang C."/>
            <person name="Hu Q."/>
            <person name="Li C."/>
        </authorList>
    </citation>
    <scope>NUCLEOTIDE SEQUENCE [LARGE SCALE GENOMIC DNA]</scope>
    <source>
        <strain evidence="2 3">WE7</strain>
    </source>
</reference>